<organism evidence="1">
    <name type="scientific">marine metagenome</name>
    <dbReference type="NCBI Taxonomy" id="408172"/>
    <lineage>
        <taxon>unclassified sequences</taxon>
        <taxon>metagenomes</taxon>
        <taxon>ecological metagenomes</taxon>
    </lineage>
</organism>
<feature type="non-terminal residue" evidence="1">
    <location>
        <position position="1"/>
    </location>
</feature>
<accession>A0A382RCH5</accession>
<proteinExistence type="predicted"/>
<dbReference type="AlphaFoldDB" id="A0A382RCH5"/>
<protein>
    <submittedName>
        <fullName evidence="1">Uncharacterized protein</fullName>
    </submittedName>
</protein>
<reference evidence="1" key="1">
    <citation type="submission" date="2018-05" db="EMBL/GenBank/DDBJ databases">
        <authorList>
            <person name="Lanie J.A."/>
            <person name="Ng W.-L."/>
            <person name="Kazmierczak K.M."/>
            <person name="Andrzejewski T.M."/>
            <person name="Davidsen T.M."/>
            <person name="Wayne K.J."/>
            <person name="Tettelin H."/>
            <person name="Glass J.I."/>
            <person name="Rusch D."/>
            <person name="Podicherti R."/>
            <person name="Tsui H.-C.T."/>
            <person name="Winkler M.E."/>
        </authorList>
    </citation>
    <scope>NUCLEOTIDE SEQUENCE</scope>
</reference>
<name>A0A382RCH5_9ZZZZ</name>
<sequence length="323" mass="34374">YVKGSFNFTTSINQPEAPSTNGYVMIYPKTAGQSTVAGKNGLIMDQGFSLVDEAYTGRYFNVINGSASGGTGQTRLISSYDGYTRIVTFYDDLTVALESGDTFCITEKPMFGLNSTKIVRGEIVASGTNDVIQLPLGGAIDETEYIGALVHFIYSTDVTVQDHVGKVTGYNSTTREITFEPSITSNPADGDIVYIEKIQSITALELGTTHVILTGQGIRNADQFYQRHSVKFTDGANDGSETIISEYDGETGIAMFRPQLGATAQTGDSFEIVPKGVGIVDAALNKHFSTKGITGSMGNPTLSSGLGTYNTVKFGLGASKQDA</sequence>
<gene>
    <name evidence="1" type="ORF">METZ01_LOCUS347759</name>
</gene>
<dbReference type="EMBL" id="UINC01120429">
    <property type="protein sequence ID" value="SVC94905.1"/>
    <property type="molecule type" value="Genomic_DNA"/>
</dbReference>
<feature type="non-terminal residue" evidence="1">
    <location>
        <position position="323"/>
    </location>
</feature>
<evidence type="ECO:0000313" key="1">
    <source>
        <dbReference type="EMBL" id="SVC94905.1"/>
    </source>
</evidence>